<proteinExistence type="inferred from homology"/>
<dbReference type="InterPro" id="IPR006042">
    <property type="entry name" value="Xan_ur_permease"/>
</dbReference>
<dbReference type="InterPro" id="IPR006043">
    <property type="entry name" value="NCS2"/>
</dbReference>
<evidence type="ECO:0000256" key="2">
    <source>
        <dbReference type="ARBA" id="ARBA00008821"/>
    </source>
</evidence>
<feature type="transmembrane region" description="Helical" evidence="9">
    <location>
        <begin position="369"/>
        <end position="388"/>
    </location>
</feature>
<keyword evidence="6 9" id="KW-1133">Transmembrane helix</keyword>
<accession>A0A0B5F7B9</accession>
<evidence type="ECO:0000256" key="4">
    <source>
        <dbReference type="ARBA" id="ARBA00022475"/>
    </source>
</evidence>
<feature type="transmembrane region" description="Helical" evidence="9">
    <location>
        <begin position="218"/>
        <end position="235"/>
    </location>
</feature>
<dbReference type="InterPro" id="IPR017588">
    <property type="entry name" value="UacT-like"/>
</dbReference>
<comment type="subcellular location">
    <subcellularLocation>
        <location evidence="1">Cell membrane</location>
        <topology evidence="1">Multi-pass membrane protein</topology>
    </subcellularLocation>
</comment>
<dbReference type="KEGG" id="sals:SLNWT_6385"/>
<evidence type="ECO:0000256" key="9">
    <source>
        <dbReference type="SAM" id="Phobius"/>
    </source>
</evidence>
<feature type="compositionally biased region" description="Basic and acidic residues" evidence="8">
    <location>
        <begin position="1"/>
        <end position="12"/>
    </location>
</feature>
<feature type="transmembrane region" description="Helical" evidence="9">
    <location>
        <begin position="131"/>
        <end position="150"/>
    </location>
</feature>
<feature type="compositionally biased region" description="Low complexity" evidence="8">
    <location>
        <begin position="40"/>
        <end position="56"/>
    </location>
</feature>
<organism evidence="10 11">
    <name type="scientific">Streptomyces albus (strain ATCC 21838 / DSM 41398 / FERM P-419 / JCM 4703 / NBRC 107858)</name>
    <dbReference type="NCBI Taxonomy" id="1081613"/>
    <lineage>
        <taxon>Bacteria</taxon>
        <taxon>Bacillati</taxon>
        <taxon>Actinomycetota</taxon>
        <taxon>Actinomycetes</taxon>
        <taxon>Kitasatosporales</taxon>
        <taxon>Streptomycetaceae</taxon>
        <taxon>Streptomyces</taxon>
    </lineage>
</organism>
<dbReference type="Pfam" id="PF00860">
    <property type="entry name" value="Xan_ur_permease"/>
    <property type="match status" value="1"/>
</dbReference>
<evidence type="ECO:0000313" key="11">
    <source>
        <dbReference type="Proteomes" id="UP000031523"/>
    </source>
</evidence>
<dbReference type="PANTHER" id="PTHR42810:SF4">
    <property type="entry name" value="URIC ACID TRANSPORTER UACT"/>
    <property type="match status" value="1"/>
</dbReference>
<feature type="region of interest" description="Disordered" evidence="8">
    <location>
        <begin position="1"/>
        <end position="59"/>
    </location>
</feature>
<evidence type="ECO:0000256" key="3">
    <source>
        <dbReference type="ARBA" id="ARBA00022448"/>
    </source>
</evidence>
<evidence type="ECO:0000313" key="10">
    <source>
        <dbReference type="EMBL" id="AJE86761.1"/>
    </source>
</evidence>
<dbReference type="Proteomes" id="UP000031523">
    <property type="component" value="Chromosome"/>
</dbReference>
<dbReference type="PROSITE" id="PS01116">
    <property type="entry name" value="XANTH_URACIL_PERMASE"/>
    <property type="match status" value="1"/>
</dbReference>
<keyword evidence="3" id="KW-0813">Transport</keyword>
<evidence type="ECO:0000256" key="5">
    <source>
        <dbReference type="ARBA" id="ARBA00022692"/>
    </source>
</evidence>
<keyword evidence="4" id="KW-1003">Cell membrane</keyword>
<comment type="similarity">
    <text evidence="2">Belongs to the nucleobase:cation symporter-2 (NCS2) (TC 2.A.40) family.</text>
</comment>
<evidence type="ECO:0000256" key="1">
    <source>
        <dbReference type="ARBA" id="ARBA00004651"/>
    </source>
</evidence>
<dbReference type="AlphaFoldDB" id="A0A0B5F7B9"/>
<feature type="transmembrane region" description="Helical" evidence="9">
    <location>
        <begin position="394"/>
        <end position="415"/>
    </location>
</feature>
<name>A0A0B5F7B9_STRA4</name>
<feature type="transmembrane region" description="Helical" evidence="9">
    <location>
        <begin position="284"/>
        <end position="305"/>
    </location>
</feature>
<sequence length="492" mass="50051">MLKRRAGGDQGRDTTAVLRHGARRPAPVRPARPGDPMSQAPDPAAPDRAASPAPARHPVDQVPSPARLLLLGLQHVLVMYTGCVTVPLVFGAAAGLDTSTVGLLISADLLVAGAVTLVQSLGVGKVLGVRLPVVAGATFTAVTPMILIAGEYGLRAVYGSMIAAGLFGLLVAVPFARAVRFFPPVVSGTVITVVGLSLIGVAAGLIAGEDPEAEGYAAPGHLALAGGIVLLIVLLTRFTRGFLSQLGVLIGLIAGTLVAVPMGLTDFSAAGDADWFGLAAPFHFGAPEFPVAAVVSLCVVMLVTFTESTADMLAVGEMTGRPVDRRSLARGLAADGVSGVLGGIMNGFLDTVFAQNVGLVGMTRVRSRYVAAVAGGILVVLALIPRLGELVASLPGPVVGAAGLVMFATVTSVGIGSLRKVEFEGTGNLMIVAVSLGVGMLPVVAPDFYRAFPTWVQIIGGSAITSAALTAFLLNLLFHHTPSSWSRGSADS</sequence>
<protein>
    <submittedName>
        <fullName evidence="10">Xanthine/uracil permease</fullName>
    </submittedName>
</protein>
<feature type="transmembrane region" description="Helical" evidence="9">
    <location>
        <begin position="242"/>
        <end position="264"/>
    </location>
</feature>
<gene>
    <name evidence="10" type="ORF">SLNWT_6385</name>
</gene>
<dbReference type="NCBIfam" id="TIGR00801">
    <property type="entry name" value="ncs2"/>
    <property type="match status" value="1"/>
</dbReference>
<reference evidence="10 11" key="1">
    <citation type="submission" date="2015-01" db="EMBL/GenBank/DDBJ databases">
        <title>Enhanced salinomycin production by adjusting the supply of polyketide extender units in Streptomyce albus DSM 41398.</title>
        <authorList>
            <person name="Lu C."/>
        </authorList>
    </citation>
    <scope>NUCLEOTIDE SEQUENCE [LARGE SCALE GENOMIC DNA]</scope>
    <source>
        <strain evidence="11">ATCC 21838 / DSM 41398 / FERM P-419 / JCM 4703 / NBRC 107858</strain>
    </source>
</reference>
<dbReference type="NCBIfam" id="TIGR03173">
    <property type="entry name" value="pbuX"/>
    <property type="match status" value="1"/>
</dbReference>
<evidence type="ECO:0000256" key="8">
    <source>
        <dbReference type="SAM" id="MobiDB-lite"/>
    </source>
</evidence>
<dbReference type="NCBIfam" id="NF037981">
    <property type="entry name" value="NCS2_1"/>
    <property type="match status" value="1"/>
</dbReference>
<feature type="transmembrane region" description="Helical" evidence="9">
    <location>
        <begin position="102"/>
        <end position="124"/>
    </location>
</feature>
<dbReference type="EMBL" id="CP010519">
    <property type="protein sequence ID" value="AJE86761.1"/>
    <property type="molecule type" value="Genomic_DNA"/>
</dbReference>
<dbReference type="PANTHER" id="PTHR42810">
    <property type="entry name" value="PURINE PERMEASE C1399.01C-RELATED"/>
    <property type="match status" value="1"/>
</dbReference>
<dbReference type="GO" id="GO:0042907">
    <property type="term" value="F:xanthine transmembrane transporter activity"/>
    <property type="evidence" value="ECO:0007669"/>
    <property type="project" value="TreeGrafter"/>
</dbReference>
<feature type="transmembrane region" description="Helical" evidence="9">
    <location>
        <begin position="77"/>
        <end position="96"/>
    </location>
</feature>
<evidence type="ECO:0000256" key="6">
    <source>
        <dbReference type="ARBA" id="ARBA00022989"/>
    </source>
</evidence>
<feature type="transmembrane region" description="Helical" evidence="9">
    <location>
        <begin position="156"/>
        <end position="173"/>
    </location>
</feature>
<feature type="transmembrane region" description="Helical" evidence="9">
    <location>
        <begin position="185"/>
        <end position="206"/>
    </location>
</feature>
<keyword evidence="5 9" id="KW-0812">Transmembrane</keyword>
<feature type="transmembrane region" description="Helical" evidence="9">
    <location>
        <begin position="455"/>
        <end position="478"/>
    </location>
</feature>
<keyword evidence="11" id="KW-1185">Reference proteome</keyword>
<evidence type="ECO:0000256" key="7">
    <source>
        <dbReference type="ARBA" id="ARBA00023136"/>
    </source>
</evidence>
<keyword evidence="7 9" id="KW-0472">Membrane</keyword>
<dbReference type="GO" id="GO:0005886">
    <property type="term" value="C:plasma membrane"/>
    <property type="evidence" value="ECO:0007669"/>
    <property type="project" value="UniProtKB-SubCell"/>
</dbReference>
<feature type="transmembrane region" description="Helical" evidence="9">
    <location>
        <begin position="427"/>
        <end position="449"/>
    </location>
</feature>